<sequence length="597" mass="68475">MTRRSVIKSIALLFLSVIAWQWKWLLSKIQGLFPNTTSASSIAMPTTPESLPSFQAKQLLYQFKVKGQAPTQSLIELRNRNDILFSNTIKLSKDKKADYPHVAYSKEQDVSIVTIALSPEYDSYPDLKVEAKGITIHDQRVIRQTELKMLENTHPIEGYTPKISYQPGEKVEFKVHTQKKEFNLVISRFGLEEKVLYQKTGIKGATQNYPAYAYREGCNWQTSFEFTIPEDWESGMYAAKVWDESKREFYITWIVRPKPIKEKPTMEEKKKRIAMLSATNTWQAYNPWGGASLYTYKRNPRFQRYLPDQIGPRFAQYVSTQRPNPEGRPVPMLGQEPTHLASGERYVFAWFEREKIPFDLYSDMDFHQNPHLLDSYGTLCIQTHNEYWTKEMYDHLEKFVDRGGNLIYLCGNGVYWKMVINNDLMEVRKDKEMHMLNGEMGGTWRSLKRPESRLLGVRYTTPGISTFAPYRVLNPEHWIFEGTGVKKGDIMGKEGPRGPASGHETDKRDANSPKNVILLAKGLNPDEDPLQQSDGSLPVQTEKGMEVGKGGGEIVYYDHAKGGGVYSVGSTTYGSSMWVDPVLSKMLRNVLRRFTGL</sequence>
<proteinExistence type="predicted"/>
<evidence type="ECO:0000256" key="1">
    <source>
        <dbReference type="SAM" id="MobiDB-lite"/>
    </source>
</evidence>
<dbReference type="InterPro" id="IPR046540">
    <property type="entry name" value="DMFA2_C"/>
</dbReference>
<dbReference type="AlphaFoldDB" id="A0A4R2RNX8"/>
<gene>
    <name evidence="3" type="ORF">EDD57_13611</name>
</gene>
<organism evidence="3 4">
    <name type="scientific">Baia soyae</name>
    <dbReference type="NCBI Taxonomy" id="1544746"/>
    <lineage>
        <taxon>Bacteria</taxon>
        <taxon>Bacillati</taxon>
        <taxon>Bacillota</taxon>
        <taxon>Bacilli</taxon>
        <taxon>Bacillales</taxon>
        <taxon>Thermoactinomycetaceae</taxon>
        <taxon>Baia</taxon>
    </lineage>
</organism>
<evidence type="ECO:0000313" key="4">
    <source>
        <dbReference type="Proteomes" id="UP000294746"/>
    </source>
</evidence>
<dbReference type="SUPFAM" id="SSF52317">
    <property type="entry name" value="Class I glutamine amidotransferase-like"/>
    <property type="match status" value="1"/>
</dbReference>
<dbReference type="OrthoDB" id="505641at2"/>
<feature type="domain" description="N,N-dimethylformamidase beta subunit-like C-terminal" evidence="2">
    <location>
        <begin position="199"/>
        <end position="577"/>
    </location>
</feature>
<evidence type="ECO:0000313" key="3">
    <source>
        <dbReference type="EMBL" id="TCP64903.1"/>
    </source>
</evidence>
<keyword evidence="4" id="KW-1185">Reference proteome</keyword>
<dbReference type="InterPro" id="IPR029062">
    <property type="entry name" value="Class_I_gatase-like"/>
</dbReference>
<dbReference type="RefSeq" id="WP_131849463.1">
    <property type="nucleotide sequence ID" value="NZ_SLXV01000036.1"/>
</dbReference>
<protein>
    <recommendedName>
        <fullName evidence="2">N,N-dimethylformamidase beta subunit-like C-terminal domain-containing protein</fullName>
    </recommendedName>
</protein>
<dbReference type="EMBL" id="SLXV01000036">
    <property type="protein sequence ID" value="TCP64903.1"/>
    <property type="molecule type" value="Genomic_DNA"/>
</dbReference>
<reference evidence="3 4" key="1">
    <citation type="submission" date="2019-03" db="EMBL/GenBank/DDBJ databases">
        <title>Genomic Encyclopedia of Type Strains, Phase IV (KMG-IV): sequencing the most valuable type-strain genomes for metagenomic binning, comparative biology and taxonomic classification.</title>
        <authorList>
            <person name="Goeker M."/>
        </authorList>
    </citation>
    <scope>NUCLEOTIDE SEQUENCE [LARGE SCALE GENOMIC DNA]</scope>
    <source>
        <strain evidence="3 4">DSM 46831</strain>
    </source>
</reference>
<evidence type="ECO:0000259" key="2">
    <source>
        <dbReference type="Pfam" id="PF20254"/>
    </source>
</evidence>
<feature type="region of interest" description="Disordered" evidence="1">
    <location>
        <begin position="524"/>
        <end position="543"/>
    </location>
</feature>
<feature type="compositionally biased region" description="Polar residues" evidence="1">
    <location>
        <begin position="530"/>
        <end position="539"/>
    </location>
</feature>
<dbReference type="Proteomes" id="UP000294746">
    <property type="component" value="Unassembled WGS sequence"/>
</dbReference>
<name>A0A4R2RNX8_9BACL</name>
<comment type="caution">
    <text evidence="3">The sequence shown here is derived from an EMBL/GenBank/DDBJ whole genome shotgun (WGS) entry which is preliminary data.</text>
</comment>
<accession>A0A4R2RNX8</accession>
<dbReference type="Pfam" id="PF20254">
    <property type="entry name" value="DMFA2_C"/>
    <property type="match status" value="1"/>
</dbReference>
<feature type="region of interest" description="Disordered" evidence="1">
    <location>
        <begin position="489"/>
        <end position="511"/>
    </location>
</feature>